<reference evidence="2" key="1">
    <citation type="journal article" date="2014" name="Front. Microbiol.">
        <title>High frequency of phylogenetically diverse reductive dehalogenase-homologous genes in deep subseafloor sedimentary metagenomes.</title>
        <authorList>
            <person name="Kawai M."/>
            <person name="Futagami T."/>
            <person name="Toyoda A."/>
            <person name="Takaki Y."/>
            <person name="Nishi S."/>
            <person name="Hori S."/>
            <person name="Arai W."/>
            <person name="Tsubouchi T."/>
            <person name="Morono Y."/>
            <person name="Uchiyama I."/>
            <person name="Ito T."/>
            <person name="Fujiyama A."/>
            <person name="Inagaki F."/>
            <person name="Takami H."/>
        </authorList>
    </citation>
    <scope>NUCLEOTIDE SEQUENCE</scope>
    <source>
        <strain evidence="2">Expedition CK06-06</strain>
    </source>
</reference>
<organism evidence="2">
    <name type="scientific">marine sediment metagenome</name>
    <dbReference type="NCBI Taxonomy" id="412755"/>
    <lineage>
        <taxon>unclassified sequences</taxon>
        <taxon>metagenomes</taxon>
        <taxon>ecological metagenomes</taxon>
    </lineage>
</organism>
<sequence length="317" mass="36239">MKRTDSTKVISIINWKGGVGKTTCAVNIAAEWADNNKTVLLIDVDAQASASAYIYTEERYKEEYFNPIAKALKSRKEEDVAKNIAVKKSIFGIFWDAIKDTMLFSKDLGIKKGLGDLKTLDLIPSTFYLNELEQEITSASSTQGLSPFNILRLGLNKHEILRNYDYVLIDCPPNLNLITLNAIFASDYYIIPTIPDQLSTLGLPLLIRRLQTVKKRRIELDGKDPKLLGIILTKISHQLRGIQTSWIDVQIPWMLERFIEDELVWNKAKIFENNIKEAVDIQKAMEESKPLCTSKQKTKEIRTRYQNLAKEIIQNMQ</sequence>
<dbReference type="PANTHER" id="PTHR13696">
    <property type="entry name" value="P-LOOP CONTAINING NUCLEOSIDE TRIPHOSPHATE HYDROLASE"/>
    <property type="match status" value="1"/>
</dbReference>
<dbReference type="PANTHER" id="PTHR13696:SF99">
    <property type="entry name" value="COBYRINIC ACID AC-DIAMIDE SYNTHASE"/>
    <property type="match status" value="1"/>
</dbReference>
<dbReference type="Gene3D" id="3.40.50.300">
    <property type="entry name" value="P-loop containing nucleotide triphosphate hydrolases"/>
    <property type="match status" value="1"/>
</dbReference>
<gene>
    <name evidence="2" type="ORF">S12H4_13220</name>
</gene>
<dbReference type="SUPFAM" id="SSF52540">
    <property type="entry name" value="P-loop containing nucleoside triphosphate hydrolases"/>
    <property type="match status" value="1"/>
</dbReference>
<dbReference type="CDD" id="cd02042">
    <property type="entry name" value="ParAB_family"/>
    <property type="match status" value="1"/>
</dbReference>
<name>X1S3R2_9ZZZZ</name>
<dbReference type="InterPro" id="IPR027417">
    <property type="entry name" value="P-loop_NTPase"/>
</dbReference>
<comment type="caution">
    <text evidence="2">The sequence shown here is derived from an EMBL/GenBank/DDBJ whole genome shotgun (WGS) entry which is preliminary data.</text>
</comment>
<accession>X1S3R2</accession>
<proteinExistence type="predicted"/>
<protein>
    <recommendedName>
        <fullName evidence="1">AAA domain-containing protein</fullName>
    </recommendedName>
</protein>
<feature type="domain" description="AAA" evidence="1">
    <location>
        <begin position="7"/>
        <end position="216"/>
    </location>
</feature>
<evidence type="ECO:0000313" key="2">
    <source>
        <dbReference type="EMBL" id="GAI87672.1"/>
    </source>
</evidence>
<dbReference type="Pfam" id="PF13614">
    <property type="entry name" value="AAA_31"/>
    <property type="match status" value="1"/>
</dbReference>
<dbReference type="InterPro" id="IPR050678">
    <property type="entry name" value="DNA_Partitioning_ATPase"/>
</dbReference>
<dbReference type="AlphaFoldDB" id="X1S3R2"/>
<dbReference type="EMBL" id="BARW01006294">
    <property type="protein sequence ID" value="GAI87672.1"/>
    <property type="molecule type" value="Genomic_DNA"/>
</dbReference>
<dbReference type="InterPro" id="IPR025669">
    <property type="entry name" value="AAA_dom"/>
</dbReference>
<evidence type="ECO:0000259" key="1">
    <source>
        <dbReference type="Pfam" id="PF13614"/>
    </source>
</evidence>